<organism evidence="3 4">
    <name type="scientific">Apodemus speciosus</name>
    <name type="common">Large Japanese field mouse</name>
    <dbReference type="NCBI Taxonomy" id="105296"/>
    <lineage>
        <taxon>Eukaryota</taxon>
        <taxon>Metazoa</taxon>
        <taxon>Chordata</taxon>
        <taxon>Craniata</taxon>
        <taxon>Vertebrata</taxon>
        <taxon>Euteleostomi</taxon>
        <taxon>Mammalia</taxon>
        <taxon>Eutheria</taxon>
        <taxon>Euarchontoglires</taxon>
        <taxon>Glires</taxon>
        <taxon>Rodentia</taxon>
        <taxon>Myomorpha</taxon>
        <taxon>Muroidea</taxon>
        <taxon>Muridae</taxon>
        <taxon>Murinae</taxon>
        <taxon>Apodemus</taxon>
    </lineage>
</organism>
<evidence type="ECO:0000256" key="1">
    <source>
        <dbReference type="SAM" id="MobiDB-lite"/>
    </source>
</evidence>
<comment type="caution">
    <text evidence="3">The sequence shown here is derived from an EMBL/GenBank/DDBJ whole genome shotgun (WGS) entry which is preliminary data.</text>
</comment>
<protein>
    <submittedName>
        <fullName evidence="3">Mucin-like protein 3</fullName>
    </submittedName>
</protein>
<feature type="transmembrane region" description="Helical" evidence="2">
    <location>
        <begin position="409"/>
        <end position="433"/>
    </location>
</feature>
<feature type="compositionally biased region" description="Low complexity" evidence="1">
    <location>
        <begin position="130"/>
        <end position="173"/>
    </location>
</feature>
<gene>
    <name evidence="3" type="ORF">APTSU1_001624100</name>
</gene>
<name>A0ABQ0FP20_APOSI</name>
<evidence type="ECO:0000313" key="4">
    <source>
        <dbReference type="Proteomes" id="UP001623349"/>
    </source>
</evidence>
<feature type="region of interest" description="Disordered" evidence="1">
    <location>
        <begin position="446"/>
        <end position="480"/>
    </location>
</feature>
<evidence type="ECO:0000313" key="3">
    <source>
        <dbReference type="EMBL" id="GAB1301003.1"/>
    </source>
</evidence>
<dbReference type="InterPro" id="IPR026623">
    <property type="entry name" value="MUCL3"/>
</dbReference>
<feature type="region of interest" description="Disordered" evidence="1">
    <location>
        <begin position="281"/>
        <end position="309"/>
    </location>
</feature>
<feature type="compositionally biased region" description="Polar residues" evidence="1">
    <location>
        <begin position="467"/>
        <end position="480"/>
    </location>
</feature>
<feature type="compositionally biased region" description="Basic and acidic residues" evidence="1">
    <location>
        <begin position="107"/>
        <end position="129"/>
    </location>
</feature>
<feature type="compositionally biased region" description="Polar residues" evidence="1">
    <location>
        <begin position="50"/>
        <end position="64"/>
    </location>
</feature>
<reference evidence="3 4" key="1">
    <citation type="submission" date="2024-08" db="EMBL/GenBank/DDBJ databases">
        <title>The draft genome of Apodemus speciosus.</title>
        <authorList>
            <person name="Nabeshima K."/>
            <person name="Suzuki S."/>
            <person name="Onuma M."/>
        </authorList>
    </citation>
    <scope>NUCLEOTIDE SEQUENCE [LARGE SCALE GENOMIC DNA]</scope>
    <source>
        <strain evidence="3">IB14-021</strain>
    </source>
</reference>
<feature type="compositionally biased region" description="Polar residues" evidence="1">
    <location>
        <begin position="294"/>
        <end position="309"/>
    </location>
</feature>
<feature type="compositionally biased region" description="Polar residues" evidence="1">
    <location>
        <begin position="28"/>
        <end position="42"/>
    </location>
</feature>
<proteinExistence type="predicted"/>
<keyword evidence="2" id="KW-1133">Transmembrane helix</keyword>
<feature type="compositionally biased region" description="Polar residues" evidence="1">
    <location>
        <begin position="1"/>
        <end position="11"/>
    </location>
</feature>
<feature type="region of interest" description="Disordered" evidence="1">
    <location>
        <begin position="1"/>
        <end position="269"/>
    </location>
</feature>
<feature type="compositionally biased region" description="Polar residues" evidence="1">
    <location>
        <begin position="184"/>
        <end position="195"/>
    </location>
</feature>
<evidence type="ECO:0000256" key="2">
    <source>
        <dbReference type="SAM" id="Phobius"/>
    </source>
</evidence>
<feature type="compositionally biased region" description="Polar residues" evidence="1">
    <location>
        <begin position="376"/>
        <end position="390"/>
    </location>
</feature>
<accession>A0ABQ0FP20</accession>
<dbReference type="Proteomes" id="UP001623349">
    <property type="component" value="Unassembled WGS sequence"/>
</dbReference>
<feature type="compositionally biased region" description="Polar residues" evidence="1">
    <location>
        <begin position="215"/>
        <end position="225"/>
    </location>
</feature>
<dbReference type="EMBL" id="BAAFST010000017">
    <property type="protein sequence ID" value="GAB1301003.1"/>
    <property type="molecule type" value="Genomic_DNA"/>
</dbReference>
<keyword evidence="2" id="KW-0472">Membrane</keyword>
<feature type="compositionally biased region" description="Polar residues" evidence="1">
    <location>
        <begin position="234"/>
        <end position="247"/>
    </location>
</feature>
<dbReference type="PANTHER" id="PTHR22094:SF0">
    <property type="entry name" value="MUCIN-LIKE PROTEIN 3"/>
    <property type="match status" value="1"/>
</dbReference>
<dbReference type="PANTHER" id="PTHR22094">
    <property type="entry name" value="DIFFUSE PANBRONCHIOLITIS CRITICAL REGION GENE 1"/>
    <property type="match status" value="1"/>
</dbReference>
<sequence>MAGANTFQELQKTGEPSIFDHLLPLTPGLTQRAPSDYKNSGQHPPDLPESTATQKPKKQCNTTRLVKPVHKPVDNAKAADYGNTTVRHETPPASGKNLSSQGKHPMARNERSADDPRSTNSDKKSDGRHSTSAPRRTTTCRSSTSRTRVTRKSGTPVSPTETSTRLRTTSRKPTTSRDSELIRKSSSTVKSTEAPRTSYKTPKTPTTSGAEHHTTQFASDKSVQITAEHIKEATSATEKTTRSQSTSTEHEGKTGPASESTSQGQGFPVEHNTISASENMTQVSAKSTKHPEEATSTTEKATDATESPTVFQRKTTVATKTVKATGTPEKTSVILETTRSVKATEDTSTVPSHFHKTEVSYQGAVGSLTSRVDLGPTTSEAHHSQQNTHSLPGGLHAAGERGENNSFPAWAIVVVILLAVIILLIILGLIFLVSCASRARHVLTQNSEDAEPEDKGGHNSYPVYLMEQQNLKPNQIPSPP</sequence>
<feature type="region of interest" description="Disordered" evidence="1">
    <location>
        <begin position="373"/>
        <end position="399"/>
    </location>
</feature>
<keyword evidence="4" id="KW-1185">Reference proteome</keyword>
<keyword evidence="2" id="KW-0812">Transmembrane</keyword>
<feature type="compositionally biased region" description="Low complexity" evidence="1">
    <location>
        <begin position="197"/>
        <end position="208"/>
    </location>
</feature>